<dbReference type="EMBL" id="MWAK01000014">
    <property type="protein sequence ID" value="OPZ93639.1"/>
    <property type="molecule type" value="Genomic_DNA"/>
</dbReference>
<dbReference type="Pfam" id="PF01208">
    <property type="entry name" value="URO-D"/>
    <property type="match status" value="1"/>
</dbReference>
<reference evidence="2" key="1">
    <citation type="submission" date="2017-02" db="EMBL/GenBank/DDBJ databases">
        <title>Delving into the versatile metabolic prowess of the omnipresent phylum Bacteroidetes.</title>
        <authorList>
            <person name="Nobu M.K."/>
            <person name="Mei R."/>
            <person name="Narihiro T."/>
            <person name="Kuroda K."/>
            <person name="Liu W.-T."/>
        </authorList>
    </citation>
    <scope>NUCLEOTIDE SEQUENCE</scope>
    <source>
        <strain evidence="2">ADurb.Bin417</strain>
    </source>
</reference>
<dbReference type="GO" id="GO:0004853">
    <property type="term" value="F:uroporphyrinogen decarboxylase activity"/>
    <property type="evidence" value="ECO:0007669"/>
    <property type="project" value="InterPro"/>
</dbReference>
<protein>
    <submittedName>
        <fullName evidence="2">Uroporphyrinogen decarboxylase (URO-D)</fullName>
    </submittedName>
</protein>
<organism evidence="2">
    <name type="scientific">candidate division TA06 bacterium ADurb.Bin417</name>
    <dbReference type="NCBI Taxonomy" id="1852828"/>
    <lineage>
        <taxon>Bacteria</taxon>
        <taxon>Bacteria division TA06</taxon>
    </lineage>
</organism>
<accession>A0A1V5MKA8</accession>
<dbReference type="GO" id="GO:0006779">
    <property type="term" value="P:porphyrin-containing compound biosynthetic process"/>
    <property type="evidence" value="ECO:0007669"/>
    <property type="project" value="InterPro"/>
</dbReference>
<evidence type="ECO:0000259" key="1">
    <source>
        <dbReference type="Pfam" id="PF01208"/>
    </source>
</evidence>
<sequence>MTAREINLAVFEGRPVDRIPFQPRLETWYEWNRAGKPYGAPFPEKYRGLSLRDIYDDLGAAPRYLYGFWPVEEVNDVEVRITVTENGDRRFRTIETPAGRLVSEYGRSSEGGWRLVRHPVSDADEIESAIAFFRHTSYHFRPETFEAGSAFFGDRAQPQFYLPRGGYQALSIVWMGLEGLIYNLADRPGRVEALMAAIDDSYDTLYRELAAYGRARLVNFGENIDANIVSPRHFETYCLPFYEKRAGQLRAAGIRTHIHLDGSLRPLLKYLKFLPFDGLEALTPRPQGDVELEELRAAAGGKVLLDGIPAISFLPSCPEAEFQATVERVVKLFAPRLVLGASDEVPPAGEIERVRWAADYCRRALKPAASGPEKK</sequence>
<name>A0A1V5MKA8_UNCT6</name>
<dbReference type="AlphaFoldDB" id="A0A1V5MKA8"/>
<dbReference type="InterPro" id="IPR038071">
    <property type="entry name" value="UROD/MetE-like_sf"/>
</dbReference>
<dbReference type="Proteomes" id="UP000485484">
    <property type="component" value="Unassembled WGS sequence"/>
</dbReference>
<comment type="caution">
    <text evidence="2">The sequence shown here is derived from an EMBL/GenBank/DDBJ whole genome shotgun (WGS) entry which is preliminary data.</text>
</comment>
<dbReference type="SUPFAM" id="SSF51726">
    <property type="entry name" value="UROD/MetE-like"/>
    <property type="match status" value="1"/>
</dbReference>
<evidence type="ECO:0000313" key="2">
    <source>
        <dbReference type="EMBL" id="OPZ93639.1"/>
    </source>
</evidence>
<proteinExistence type="predicted"/>
<gene>
    <name evidence="2" type="ORF">BWY73_00207</name>
</gene>
<dbReference type="InterPro" id="IPR000257">
    <property type="entry name" value="Uroporphyrinogen_deCOase"/>
</dbReference>
<dbReference type="Gene3D" id="3.20.20.210">
    <property type="match status" value="1"/>
</dbReference>
<feature type="domain" description="Uroporphyrinogen decarboxylase (URO-D)" evidence="1">
    <location>
        <begin position="184"/>
        <end position="363"/>
    </location>
</feature>